<evidence type="ECO:0000313" key="10">
    <source>
        <dbReference type="Proteomes" id="UP000311469"/>
    </source>
</evidence>
<evidence type="ECO:0000259" key="8">
    <source>
        <dbReference type="SMART" id="SM00062"/>
    </source>
</evidence>
<feature type="chain" id="PRO_5023003563" description="Putative aliphatic sulfonates-binding protein" evidence="7">
    <location>
        <begin position="21"/>
        <end position="337"/>
    </location>
</feature>
<dbReference type="CDD" id="cd13558">
    <property type="entry name" value="PBP2_SsuA_like_2"/>
    <property type="match status" value="1"/>
</dbReference>
<evidence type="ECO:0000256" key="3">
    <source>
        <dbReference type="ARBA" id="ARBA00022729"/>
    </source>
</evidence>
<keyword evidence="3 7" id="KW-0732">Signal</keyword>
<reference evidence="9 10" key="1">
    <citation type="submission" date="2019-06" db="EMBL/GenBank/DDBJ databases">
        <title>Genome organization and adaptive potential of archetypical organophosphate degarding Sphingobium fuliginis ATCC 27551.</title>
        <authorList>
            <person name="Sarwar A."/>
            <person name="Parthasarathy S."/>
            <person name="Singh C."/>
            <person name="Siddavattam D."/>
        </authorList>
    </citation>
    <scope>NUCLEOTIDE SEQUENCE [LARGE SCALE GENOMIC DNA]</scope>
    <source>
        <strain evidence="9 10">ATCC 27551</strain>
    </source>
</reference>
<feature type="domain" description="Solute-binding protein family 3/N-terminal" evidence="8">
    <location>
        <begin position="42"/>
        <end position="271"/>
    </location>
</feature>
<evidence type="ECO:0000313" key="9">
    <source>
        <dbReference type="EMBL" id="QDC36493.1"/>
    </source>
</evidence>
<dbReference type="AlphaFoldDB" id="A0A5B8CBD7"/>
<evidence type="ECO:0000256" key="2">
    <source>
        <dbReference type="ARBA" id="ARBA00022448"/>
    </source>
</evidence>
<dbReference type="InterPro" id="IPR015168">
    <property type="entry name" value="SsuA/THI5"/>
</dbReference>
<feature type="region of interest" description="Disordered" evidence="6">
    <location>
        <begin position="308"/>
        <end position="337"/>
    </location>
</feature>
<dbReference type="Proteomes" id="UP000311469">
    <property type="component" value="Chromosome cSF1"/>
</dbReference>
<dbReference type="PANTHER" id="PTHR30024:SF48">
    <property type="entry name" value="ABC TRANSPORTER SUBSTRATE-BINDING PROTEIN"/>
    <property type="match status" value="1"/>
</dbReference>
<proteinExistence type="inferred from homology"/>
<protein>
    <recommendedName>
        <fullName evidence="5">Putative aliphatic sulfonates-binding protein</fullName>
    </recommendedName>
</protein>
<dbReference type="Gene3D" id="3.40.190.10">
    <property type="entry name" value="Periplasmic binding protein-like II"/>
    <property type="match status" value="2"/>
</dbReference>
<gene>
    <name evidence="9" type="ORF">FIL70_03755</name>
</gene>
<name>A0A5B8CBD7_SPHSA</name>
<dbReference type="Pfam" id="PF09084">
    <property type="entry name" value="NMT1"/>
    <property type="match status" value="1"/>
</dbReference>
<feature type="signal peptide" evidence="7">
    <location>
        <begin position="1"/>
        <end position="20"/>
    </location>
</feature>
<dbReference type="SUPFAM" id="SSF53850">
    <property type="entry name" value="Periplasmic binding protein-like II"/>
    <property type="match status" value="1"/>
</dbReference>
<comment type="similarity">
    <text evidence="1">Belongs to the bacterial solute-binding protein SsuA/TauA family.</text>
</comment>
<evidence type="ECO:0000256" key="6">
    <source>
        <dbReference type="SAM" id="MobiDB-lite"/>
    </source>
</evidence>
<comment type="function">
    <text evidence="4">Part of a binding-protein-dependent transport system for aliphatic sulfonates. Putative binding protein.</text>
</comment>
<evidence type="ECO:0000256" key="7">
    <source>
        <dbReference type="SAM" id="SignalP"/>
    </source>
</evidence>
<dbReference type="SMART" id="SM00062">
    <property type="entry name" value="PBPb"/>
    <property type="match status" value="1"/>
</dbReference>
<dbReference type="InterPro" id="IPR001638">
    <property type="entry name" value="Solute-binding_3/MltF_N"/>
</dbReference>
<organism evidence="9 10">
    <name type="scientific">Sphingobium fuliginis ATCC 27551</name>
    <dbReference type="NCBI Taxonomy" id="1208342"/>
    <lineage>
        <taxon>Bacteria</taxon>
        <taxon>Pseudomonadati</taxon>
        <taxon>Pseudomonadota</taxon>
        <taxon>Alphaproteobacteria</taxon>
        <taxon>Sphingomonadales</taxon>
        <taxon>Sphingomonadaceae</taxon>
        <taxon>Sphingobium</taxon>
    </lineage>
</organism>
<dbReference type="FunFam" id="3.40.190.10:FF:000050">
    <property type="entry name" value="Sulfonate ABC transporter substrate-binding protein"/>
    <property type="match status" value="1"/>
</dbReference>
<evidence type="ECO:0000256" key="4">
    <source>
        <dbReference type="ARBA" id="ARBA00055538"/>
    </source>
</evidence>
<dbReference type="PANTHER" id="PTHR30024">
    <property type="entry name" value="ALIPHATIC SULFONATES-BINDING PROTEIN-RELATED"/>
    <property type="match status" value="1"/>
</dbReference>
<dbReference type="KEGG" id="sufl:FIL70_03755"/>
<dbReference type="EMBL" id="CP041016">
    <property type="protein sequence ID" value="QDC36493.1"/>
    <property type="molecule type" value="Genomic_DNA"/>
</dbReference>
<sequence length="337" mass="36249">MRMSGAIRRMKALWRTLAGAAVAVLLVPLGGCDRPADGDGQVLRVGTHRGGTRGMMLAAGELKDVPYRIEWAQFPSAQTQIEAISANAVDVGIAGVASFLFAYNGNPQLRAIQAMDGGPEQKAVAVIVPEKSAARDMRDLRGRSIATTRGSVGHITLLQALEQAHLKTSDVSISFLSPNDAMTAFATGKVDALAIWLPYLATAVRSHHARVLTYAWNGTSNYLVQVSSDASVRTKHALLEDFLRRYARAQLWANGHPREWSEISSRETGVPRDIAAYSAERWHWTPAPVDGRVADALHETARIFAAELPPPHRDGAAGLDSSFDHTVDGSGGRRSGG</sequence>
<keyword evidence="2" id="KW-0813">Transport</keyword>
<evidence type="ECO:0000256" key="5">
    <source>
        <dbReference type="ARBA" id="ARBA00070228"/>
    </source>
</evidence>
<accession>A0A5B8CBD7</accession>
<evidence type="ECO:0000256" key="1">
    <source>
        <dbReference type="ARBA" id="ARBA00010742"/>
    </source>
</evidence>